<gene>
    <name evidence="1" type="ORF">MEDL_47605</name>
</gene>
<name>A0A8S3TX91_MYTED</name>
<dbReference type="AlphaFoldDB" id="A0A8S3TX91"/>
<organism evidence="1 2">
    <name type="scientific">Mytilus edulis</name>
    <name type="common">Blue mussel</name>
    <dbReference type="NCBI Taxonomy" id="6550"/>
    <lineage>
        <taxon>Eukaryota</taxon>
        <taxon>Metazoa</taxon>
        <taxon>Spiralia</taxon>
        <taxon>Lophotrochozoa</taxon>
        <taxon>Mollusca</taxon>
        <taxon>Bivalvia</taxon>
        <taxon>Autobranchia</taxon>
        <taxon>Pteriomorphia</taxon>
        <taxon>Mytilida</taxon>
        <taxon>Mytiloidea</taxon>
        <taxon>Mytilidae</taxon>
        <taxon>Mytilinae</taxon>
        <taxon>Mytilus</taxon>
    </lineage>
</organism>
<reference evidence="1" key="1">
    <citation type="submission" date="2021-03" db="EMBL/GenBank/DDBJ databases">
        <authorList>
            <person name="Bekaert M."/>
        </authorList>
    </citation>
    <scope>NUCLEOTIDE SEQUENCE</scope>
</reference>
<evidence type="ECO:0000313" key="1">
    <source>
        <dbReference type="EMBL" id="CAG2235019.1"/>
    </source>
</evidence>
<dbReference type="EMBL" id="CAJPWZ010002290">
    <property type="protein sequence ID" value="CAG2235019.1"/>
    <property type="molecule type" value="Genomic_DNA"/>
</dbReference>
<comment type="caution">
    <text evidence="1">The sequence shown here is derived from an EMBL/GenBank/DDBJ whole genome shotgun (WGS) entry which is preliminary data.</text>
</comment>
<dbReference type="InterPro" id="IPR036116">
    <property type="entry name" value="FN3_sf"/>
</dbReference>
<accession>A0A8S3TX91</accession>
<dbReference type="InterPro" id="IPR013783">
    <property type="entry name" value="Ig-like_fold"/>
</dbReference>
<evidence type="ECO:0000313" key="2">
    <source>
        <dbReference type="Proteomes" id="UP000683360"/>
    </source>
</evidence>
<dbReference type="OrthoDB" id="261433at2759"/>
<dbReference type="InterPro" id="IPR003961">
    <property type="entry name" value="FN3_dom"/>
</dbReference>
<dbReference type="SUPFAM" id="SSF49265">
    <property type="entry name" value="Fibronectin type III"/>
    <property type="match status" value="1"/>
</dbReference>
<dbReference type="Proteomes" id="UP000683360">
    <property type="component" value="Unassembled WGS sequence"/>
</dbReference>
<evidence type="ECO:0008006" key="3">
    <source>
        <dbReference type="Google" id="ProtNLM"/>
    </source>
</evidence>
<proteinExistence type="predicted"/>
<keyword evidence="2" id="KW-1185">Reference proteome</keyword>
<dbReference type="Gene3D" id="2.60.40.10">
    <property type="entry name" value="Immunoglobulins"/>
    <property type="match status" value="1"/>
</dbReference>
<protein>
    <recommendedName>
        <fullName evidence="3">Fibronectin type-III domain-containing protein</fullName>
    </recommendedName>
</protein>
<sequence>MVSLNGAYEFTCPSQAHWNLRAKSMCKPTTNYTCLFDINLQINVYRDRCYRPSIVGPGYKYVFQPNLNRAACSSNRYQPFIFETVGYSDCTFKNHFAAALVRRLMQTVIPGNSNNQCYCNPSTEDCSCYLGNNPYNETVGLEDIKCYHEMKMTRIPYLGDMFNISRTIKINEFDNNKYNIKHLPTIVVWIIVLRIMRQLIKTRSTPREFNIIECTDCSMTIGWFIDVPDECLSYELDHRVRGTDDWSTETFLSGDVMTDEDFLSGDVMKDEDGRRMYKLQNLKPETYYEFKMRSVYKDDVKSHYSESKTKQTLKLGRERFGITFAIK</sequence>
<dbReference type="CDD" id="cd00063">
    <property type="entry name" value="FN3"/>
    <property type="match status" value="1"/>
</dbReference>